<evidence type="ECO:0000313" key="2">
    <source>
        <dbReference type="Proteomes" id="UP000182870"/>
    </source>
</evidence>
<proteinExistence type="predicted"/>
<sequence>MIIKKIYEGIANLPRTNENWKLGIVLMKDKQFYYDTFARKLATDSDVNSFNYQHAYFSLSGNILEIDREMSSQLVLIFKQIINSKQKDFMEELIMATKSTLEKKVRTITSELGQFMKEHNTKEAWTKAGELNSVLKTEEAQTLPVEFLEAIRHELRGYYYVNSELNKLQKQLYAKGNKLLEIANI</sequence>
<dbReference type="OrthoDB" id="2227480at2"/>
<dbReference type="RefSeq" id="WP_000584430.1">
    <property type="nucleotide sequence ID" value="NZ_BJMB01000005.1"/>
</dbReference>
<gene>
    <name evidence="1" type="ORF">SAMN05216392_1719</name>
</gene>
<name>A0A1H1AWU5_STREI</name>
<protein>
    <submittedName>
        <fullName evidence="1">Uncharacterized protein</fullName>
    </submittedName>
</protein>
<dbReference type="AlphaFoldDB" id="A0A1H1AWU5"/>
<dbReference type="EMBL" id="FNKE01000002">
    <property type="protein sequence ID" value="SDQ44001.1"/>
    <property type="molecule type" value="Genomic_DNA"/>
</dbReference>
<evidence type="ECO:0000313" key="1">
    <source>
        <dbReference type="EMBL" id="SDQ44001.1"/>
    </source>
</evidence>
<organism evidence="1 2">
    <name type="scientific">Streptococcus equinus</name>
    <name type="common">Streptococcus bovis</name>
    <dbReference type="NCBI Taxonomy" id="1335"/>
    <lineage>
        <taxon>Bacteria</taxon>
        <taxon>Bacillati</taxon>
        <taxon>Bacillota</taxon>
        <taxon>Bacilli</taxon>
        <taxon>Lactobacillales</taxon>
        <taxon>Streptococcaceae</taxon>
        <taxon>Streptococcus</taxon>
    </lineage>
</organism>
<accession>A0A1H1AWU5</accession>
<dbReference type="Proteomes" id="UP000182870">
    <property type="component" value="Unassembled WGS sequence"/>
</dbReference>
<reference evidence="1 2" key="1">
    <citation type="submission" date="2016-10" db="EMBL/GenBank/DDBJ databases">
        <authorList>
            <person name="de Groot N.N."/>
        </authorList>
    </citation>
    <scope>NUCLEOTIDE SEQUENCE [LARGE SCALE GENOMIC DNA]</scope>
    <source>
        <strain evidence="1 2">Sb05</strain>
    </source>
</reference>